<keyword evidence="2" id="KW-1185">Reference proteome</keyword>
<name>A0A9P5X0U7_9AGAR</name>
<dbReference type="OrthoDB" id="3200418at2759"/>
<protein>
    <submittedName>
        <fullName evidence="1">Uncharacterized protein</fullName>
    </submittedName>
</protein>
<sequence>MNGNGHESRRGMEILLAIRPAVSTVASAYEPGGHGILGRLQDCGVIGQVPEDCKMTCRPIYAVLLGHLLIVVSGLGDELFLMVHLFPEVELFLGICPILTRPLPVDSGLRIREEKVWLLWEGAEVSVMVAKKGRWGVRDRWGAASTRSYAAERVGEVASCSVVAKRNHIYCFLEGGQSLNSERME</sequence>
<dbReference type="Proteomes" id="UP000807342">
    <property type="component" value="Unassembled WGS sequence"/>
</dbReference>
<comment type="caution">
    <text evidence="1">The sequence shown here is derived from an EMBL/GenBank/DDBJ whole genome shotgun (WGS) entry which is preliminary data.</text>
</comment>
<gene>
    <name evidence="1" type="ORF">P691DRAFT_789066</name>
</gene>
<reference evidence="1" key="1">
    <citation type="submission" date="2020-11" db="EMBL/GenBank/DDBJ databases">
        <authorList>
            <consortium name="DOE Joint Genome Institute"/>
            <person name="Ahrendt S."/>
            <person name="Riley R."/>
            <person name="Andreopoulos W."/>
            <person name="Labutti K."/>
            <person name="Pangilinan J."/>
            <person name="Ruiz-Duenas F.J."/>
            <person name="Barrasa J.M."/>
            <person name="Sanchez-Garcia M."/>
            <person name="Camarero S."/>
            <person name="Miyauchi S."/>
            <person name="Serrano A."/>
            <person name="Linde D."/>
            <person name="Babiker R."/>
            <person name="Drula E."/>
            <person name="Ayuso-Fernandez I."/>
            <person name="Pacheco R."/>
            <person name="Padilla G."/>
            <person name="Ferreira P."/>
            <person name="Barriuso J."/>
            <person name="Kellner H."/>
            <person name="Castanera R."/>
            <person name="Alfaro M."/>
            <person name="Ramirez L."/>
            <person name="Pisabarro A.G."/>
            <person name="Kuo A."/>
            <person name="Tritt A."/>
            <person name="Lipzen A."/>
            <person name="He G."/>
            <person name="Yan M."/>
            <person name="Ng V."/>
            <person name="Cullen D."/>
            <person name="Martin F."/>
            <person name="Rosso M.-N."/>
            <person name="Henrissat B."/>
            <person name="Hibbett D."/>
            <person name="Martinez A.T."/>
            <person name="Grigoriev I.V."/>
        </authorList>
    </citation>
    <scope>NUCLEOTIDE SEQUENCE</scope>
    <source>
        <strain evidence="1">MF-IS2</strain>
    </source>
</reference>
<proteinExistence type="predicted"/>
<dbReference type="AlphaFoldDB" id="A0A9P5X0U7"/>
<organism evidence="1 2">
    <name type="scientific">Macrolepiota fuliginosa MF-IS2</name>
    <dbReference type="NCBI Taxonomy" id="1400762"/>
    <lineage>
        <taxon>Eukaryota</taxon>
        <taxon>Fungi</taxon>
        <taxon>Dikarya</taxon>
        <taxon>Basidiomycota</taxon>
        <taxon>Agaricomycotina</taxon>
        <taxon>Agaricomycetes</taxon>
        <taxon>Agaricomycetidae</taxon>
        <taxon>Agaricales</taxon>
        <taxon>Agaricineae</taxon>
        <taxon>Agaricaceae</taxon>
        <taxon>Macrolepiota</taxon>
    </lineage>
</organism>
<evidence type="ECO:0000313" key="2">
    <source>
        <dbReference type="Proteomes" id="UP000807342"/>
    </source>
</evidence>
<accession>A0A9P5X0U7</accession>
<dbReference type="EMBL" id="MU151579">
    <property type="protein sequence ID" value="KAF9442713.1"/>
    <property type="molecule type" value="Genomic_DNA"/>
</dbReference>
<evidence type="ECO:0000313" key="1">
    <source>
        <dbReference type="EMBL" id="KAF9442713.1"/>
    </source>
</evidence>